<reference evidence="1" key="1">
    <citation type="submission" date="2021-02" db="EMBL/GenBank/DDBJ databases">
        <title>Psilocybe cubensis genome.</title>
        <authorList>
            <person name="Mckernan K.J."/>
            <person name="Crawford S."/>
            <person name="Trippe A."/>
            <person name="Kane L.T."/>
            <person name="Mclaughlin S."/>
        </authorList>
    </citation>
    <scope>NUCLEOTIDE SEQUENCE [LARGE SCALE GENOMIC DNA]</scope>
    <source>
        <strain evidence="1">MGC-MH-2018</strain>
    </source>
</reference>
<dbReference type="AlphaFoldDB" id="A0A8H7XVY3"/>
<dbReference type="EMBL" id="JAFIQS010000008">
    <property type="protein sequence ID" value="KAG5166734.1"/>
    <property type="molecule type" value="Genomic_DNA"/>
</dbReference>
<evidence type="ECO:0008006" key="2">
    <source>
        <dbReference type="Google" id="ProtNLM"/>
    </source>
</evidence>
<evidence type="ECO:0000313" key="1">
    <source>
        <dbReference type="EMBL" id="KAG5166734.1"/>
    </source>
</evidence>
<sequence>MNEYLDSADILTMARTCKSLRLRCYDIYLHRHKVISFSQSFRKLRLRIQILDNVPQLAIYILLSALPPSHFALENLTVSVDIDTLSLLDFSDLIRPFFETRIKVSSVFLYFNHSDLPIYNTYSQLPLAIITLLSSLGTDCLSLNIEGKESSGRPKVKRTQARMKRRSPLAVQASSMGIYTLDSAARRSMYNILMVDLDLAIFEPSRMRKLLPLLLSGSSVVDLTLSSPNSAIIQGVLQDLQLPSMETLKVTVHDILPITLPPYFSSQNPKIQRMSLLNVGHETNTIPYHKRPILRLPPLTKATFSANYSGWLMANNSSLASVEVHPPTTSNDMICDSIRSMIKVINCYNHTPASAFSHGLTLPVHLSSHTTSTSQLTCTCFDGAEDEVASNIRVLHLCVYTLNADVLVRTSLFGL</sequence>
<protein>
    <recommendedName>
        <fullName evidence="2">F-box domain-containing protein</fullName>
    </recommendedName>
</protein>
<name>A0A8H7XVY3_PSICU</name>
<organism evidence="1">
    <name type="scientific">Psilocybe cubensis</name>
    <name type="common">Psychedelic mushroom</name>
    <name type="synonym">Stropharia cubensis</name>
    <dbReference type="NCBI Taxonomy" id="181762"/>
    <lineage>
        <taxon>Eukaryota</taxon>
        <taxon>Fungi</taxon>
        <taxon>Dikarya</taxon>
        <taxon>Basidiomycota</taxon>
        <taxon>Agaricomycotina</taxon>
        <taxon>Agaricomycetes</taxon>
        <taxon>Agaricomycetidae</taxon>
        <taxon>Agaricales</taxon>
        <taxon>Agaricineae</taxon>
        <taxon>Strophariaceae</taxon>
        <taxon>Psilocybe</taxon>
    </lineage>
</organism>
<accession>A0A8H7XVY3</accession>
<comment type="caution">
    <text evidence="1">The sequence shown here is derived from an EMBL/GenBank/DDBJ whole genome shotgun (WGS) entry which is preliminary data.</text>
</comment>
<gene>
    <name evidence="1" type="ORF">JR316_008824</name>
</gene>
<proteinExistence type="predicted"/>